<name>A0AAV3YY48_9GAST</name>
<reference evidence="2 3" key="1">
    <citation type="journal article" date="2021" name="Elife">
        <title>Chloroplast acquisition without the gene transfer in kleptoplastic sea slugs, Plakobranchus ocellatus.</title>
        <authorList>
            <person name="Maeda T."/>
            <person name="Takahashi S."/>
            <person name="Yoshida T."/>
            <person name="Shimamura S."/>
            <person name="Takaki Y."/>
            <person name="Nagai Y."/>
            <person name="Toyoda A."/>
            <person name="Suzuki Y."/>
            <person name="Arimoto A."/>
            <person name="Ishii H."/>
            <person name="Satoh N."/>
            <person name="Nishiyama T."/>
            <person name="Hasebe M."/>
            <person name="Maruyama T."/>
            <person name="Minagawa J."/>
            <person name="Obokata J."/>
            <person name="Shigenobu S."/>
        </authorList>
    </citation>
    <scope>NUCLEOTIDE SEQUENCE [LARGE SCALE GENOMIC DNA]</scope>
</reference>
<sequence length="113" mass="13111">MQVQARHCRLARQKPTEPKNTSPSVGYVLKLGLRPLDKNCCRDSKEFQAQANRLIAETTAEHWKSQNQEQAVHHFSAMITTDQATHQRWEMVRQNQRPSWATDASYCILTLDF</sequence>
<dbReference type="Proteomes" id="UP000735302">
    <property type="component" value="Unassembled WGS sequence"/>
</dbReference>
<gene>
    <name evidence="2" type="ORF">PoB_001386000</name>
</gene>
<proteinExistence type="predicted"/>
<evidence type="ECO:0000256" key="1">
    <source>
        <dbReference type="SAM" id="MobiDB-lite"/>
    </source>
</evidence>
<organism evidence="2 3">
    <name type="scientific">Plakobranchus ocellatus</name>
    <dbReference type="NCBI Taxonomy" id="259542"/>
    <lineage>
        <taxon>Eukaryota</taxon>
        <taxon>Metazoa</taxon>
        <taxon>Spiralia</taxon>
        <taxon>Lophotrochozoa</taxon>
        <taxon>Mollusca</taxon>
        <taxon>Gastropoda</taxon>
        <taxon>Heterobranchia</taxon>
        <taxon>Euthyneura</taxon>
        <taxon>Panpulmonata</taxon>
        <taxon>Sacoglossa</taxon>
        <taxon>Placobranchoidea</taxon>
        <taxon>Plakobranchidae</taxon>
        <taxon>Plakobranchus</taxon>
    </lineage>
</organism>
<protein>
    <submittedName>
        <fullName evidence="2">Uncharacterized protein</fullName>
    </submittedName>
</protein>
<dbReference type="EMBL" id="BLXT01001713">
    <property type="protein sequence ID" value="GFN87354.1"/>
    <property type="molecule type" value="Genomic_DNA"/>
</dbReference>
<feature type="compositionally biased region" description="Basic residues" evidence="1">
    <location>
        <begin position="1"/>
        <end position="12"/>
    </location>
</feature>
<comment type="caution">
    <text evidence="2">The sequence shown here is derived from an EMBL/GenBank/DDBJ whole genome shotgun (WGS) entry which is preliminary data.</text>
</comment>
<keyword evidence="3" id="KW-1185">Reference proteome</keyword>
<feature type="region of interest" description="Disordered" evidence="1">
    <location>
        <begin position="1"/>
        <end position="23"/>
    </location>
</feature>
<dbReference type="AlphaFoldDB" id="A0AAV3YY48"/>
<evidence type="ECO:0000313" key="3">
    <source>
        <dbReference type="Proteomes" id="UP000735302"/>
    </source>
</evidence>
<accession>A0AAV3YY48</accession>
<evidence type="ECO:0000313" key="2">
    <source>
        <dbReference type="EMBL" id="GFN87354.1"/>
    </source>
</evidence>